<accession>A0ABY5W7M4</accession>
<proteinExistence type="predicted"/>
<keyword evidence="2 5" id="KW-0812">Transmembrane</keyword>
<evidence type="ECO:0000313" key="7">
    <source>
        <dbReference type="Proteomes" id="UP001059617"/>
    </source>
</evidence>
<evidence type="ECO:0000256" key="4">
    <source>
        <dbReference type="ARBA" id="ARBA00023136"/>
    </source>
</evidence>
<sequence>MNLTLWILQGVLAVVFAGSGAAKSTMSRERLVATGQTGIQLFPMPVVRFAAVCEMLAALGLVLPWATGILPVLTPLAATGLCVVMVGAAWSHSRLGEPRSVAANTLLFALALTVAIGRFAGL</sequence>
<feature type="transmembrane region" description="Helical" evidence="5">
    <location>
        <begin position="72"/>
        <end position="90"/>
    </location>
</feature>
<keyword evidence="7" id="KW-1185">Reference proteome</keyword>
<dbReference type="RefSeq" id="WP_259861897.1">
    <property type="nucleotide sequence ID" value="NZ_BAAAST010000029.1"/>
</dbReference>
<dbReference type="Pfam" id="PF13564">
    <property type="entry name" value="DoxX_2"/>
    <property type="match status" value="1"/>
</dbReference>
<dbReference type="InterPro" id="IPR032808">
    <property type="entry name" value="DoxX"/>
</dbReference>
<evidence type="ECO:0000256" key="2">
    <source>
        <dbReference type="ARBA" id="ARBA00022692"/>
    </source>
</evidence>
<dbReference type="Proteomes" id="UP001059617">
    <property type="component" value="Chromosome"/>
</dbReference>
<feature type="transmembrane region" description="Helical" evidence="5">
    <location>
        <begin position="102"/>
        <end position="121"/>
    </location>
</feature>
<reference evidence="6" key="2">
    <citation type="submission" date="2022-09" db="EMBL/GenBank/DDBJ databases">
        <title>Biosynthetic gene clusters of Dactylosporangioum fulvum.</title>
        <authorList>
            <person name="Caradec T."/>
        </authorList>
    </citation>
    <scope>NUCLEOTIDE SEQUENCE</scope>
    <source>
        <strain evidence="6">NRRL B-16292</strain>
    </source>
</reference>
<comment type="subcellular location">
    <subcellularLocation>
        <location evidence="1">Membrane</location>
        <topology evidence="1">Multi-pass membrane protein</topology>
    </subcellularLocation>
</comment>
<evidence type="ECO:0000313" key="6">
    <source>
        <dbReference type="EMBL" id="UWP84071.1"/>
    </source>
</evidence>
<name>A0ABY5W7M4_9ACTN</name>
<reference evidence="6" key="1">
    <citation type="submission" date="2021-04" db="EMBL/GenBank/DDBJ databases">
        <authorList>
            <person name="Hartkoorn R.C."/>
            <person name="Beaudoing E."/>
            <person name="Hot D."/>
        </authorList>
    </citation>
    <scope>NUCLEOTIDE SEQUENCE</scope>
    <source>
        <strain evidence="6">NRRL B-16292</strain>
    </source>
</reference>
<organism evidence="6 7">
    <name type="scientific">Dactylosporangium fulvum</name>
    <dbReference type="NCBI Taxonomy" id="53359"/>
    <lineage>
        <taxon>Bacteria</taxon>
        <taxon>Bacillati</taxon>
        <taxon>Actinomycetota</taxon>
        <taxon>Actinomycetes</taxon>
        <taxon>Micromonosporales</taxon>
        <taxon>Micromonosporaceae</taxon>
        <taxon>Dactylosporangium</taxon>
    </lineage>
</organism>
<evidence type="ECO:0000256" key="1">
    <source>
        <dbReference type="ARBA" id="ARBA00004141"/>
    </source>
</evidence>
<keyword evidence="3 5" id="KW-1133">Transmembrane helix</keyword>
<protein>
    <submittedName>
        <fullName evidence="6">DoxX family protein</fullName>
    </submittedName>
</protein>
<dbReference type="EMBL" id="CP073720">
    <property type="protein sequence ID" value="UWP84071.1"/>
    <property type="molecule type" value="Genomic_DNA"/>
</dbReference>
<feature type="transmembrane region" description="Helical" evidence="5">
    <location>
        <begin position="46"/>
        <end position="65"/>
    </location>
</feature>
<evidence type="ECO:0000256" key="3">
    <source>
        <dbReference type="ARBA" id="ARBA00022989"/>
    </source>
</evidence>
<gene>
    <name evidence="6" type="ORF">Dfulv_07405</name>
</gene>
<keyword evidence="4 5" id="KW-0472">Membrane</keyword>
<evidence type="ECO:0000256" key="5">
    <source>
        <dbReference type="SAM" id="Phobius"/>
    </source>
</evidence>